<name>A0A379T9S2_SALER</name>
<dbReference type="Proteomes" id="UP000254741">
    <property type="component" value="Unassembled WGS sequence"/>
</dbReference>
<reference evidence="1 2" key="1">
    <citation type="submission" date="2018-06" db="EMBL/GenBank/DDBJ databases">
        <authorList>
            <consortium name="Pathogen Informatics"/>
            <person name="Doyle S."/>
        </authorList>
    </citation>
    <scope>NUCLEOTIDE SEQUENCE [LARGE SCALE GENOMIC DNA]</scope>
    <source>
        <strain evidence="1 2">NCTC8297</strain>
    </source>
</reference>
<evidence type="ECO:0000313" key="1">
    <source>
        <dbReference type="EMBL" id="SUG47053.1"/>
    </source>
</evidence>
<dbReference type="AlphaFoldDB" id="A0A379T9S2"/>
<organism evidence="1 2">
    <name type="scientific">Salmonella enterica subsp. arizonae</name>
    <dbReference type="NCBI Taxonomy" id="59203"/>
    <lineage>
        <taxon>Bacteria</taxon>
        <taxon>Pseudomonadati</taxon>
        <taxon>Pseudomonadota</taxon>
        <taxon>Gammaproteobacteria</taxon>
        <taxon>Enterobacterales</taxon>
        <taxon>Enterobacteriaceae</taxon>
        <taxon>Salmonella</taxon>
    </lineage>
</organism>
<gene>
    <name evidence="1" type="ORF">NCTC8297_02296</name>
</gene>
<evidence type="ECO:0000313" key="2">
    <source>
        <dbReference type="Proteomes" id="UP000254741"/>
    </source>
</evidence>
<accession>A0A379T9S2</accession>
<proteinExistence type="predicted"/>
<sequence length="61" mass="7005">MTKIWLLSLQGGGFRNLSLVVNYYDSYHAVALLVKLIQAKHVYLACIFINVLIKRVSHIIF</sequence>
<protein>
    <submittedName>
        <fullName evidence="1">Uncharacterized protein</fullName>
    </submittedName>
</protein>
<dbReference type="EMBL" id="UGXG01000002">
    <property type="protein sequence ID" value="SUG47053.1"/>
    <property type="molecule type" value="Genomic_DNA"/>
</dbReference>